<dbReference type="InterPro" id="IPR006419">
    <property type="entry name" value="NMN_transpt_PnuC"/>
</dbReference>
<evidence type="ECO:0000256" key="1">
    <source>
        <dbReference type="ARBA" id="ARBA00004141"/>
    </source>
</evidence>
<dbReference type="GO" id="GO:0016020">
    <property type="term" value="C:membrane"/>
    <property type="evidence" value="ECO:0007669"/>
    <property type="project" value="UniProtKB-SubCell"/>
</dbReference>
<name>A0A0C2YCM4_PARME</name>
<reference evidence="6 7" key="1">
    <citation type="submission" date="2015-01" db="EMBL/GenBank/DDBJ databases">
        <title>Genome Sequence of Magnetospirillum magnetotacticum Strain MS-1.</title>
        <authorList>
            <person name="Marinov G.K."/>
            <person name="Smalley M.D."/>
            <person name="DeSalvo G."/>
        </authorList>
    </citation>
    <scope>NUCLEOTIDE SEQUENCE [LARGE SCALE GENOMIC DNA]</scope>
    <source>
        <strain evidence="6 7">MS-1</strain>
    </source>
</reference>
<gene>
    <name evidence="6" type="ORF">CCC_00540</name>
</gene>
<evidence type="ECO:0000313" key="6">
    <source>
        <dbReference type="EMBL" id="KIL97479.1"/>
    </source>
</evidence>
<feature type="transmembrane region" description="Helical" evidence="5">
    <location>
        <begin position="7"/>
        <end position="23"/>
    </location>
</feature>
<dbReference type="RefSeq" id="WP_052473261.1">
    <property type="nucleotide sequence ID" value="NZ_JXSL01000030.1"/>
</dbReference>
<protein>
    <submittedName>
        <fullName evidence="6">Uncharacterized protein</fullName>
    </submittedName>
</protein>
<comment type="subcellular location">
    <subcellularLocation>
        <location evidence="1">Membrane</location>
        <topology evidence="1">Multi-pass membrane protein</topology>
    </subcellularLocation>
</comment>
<evidence type="ECO:0000256" key="2">
    <source>
        <dbReference type="ARBA" id="ARBA00022692"/>
    </source>
</evidence>
<feature type="transmembrane region" description="Helical" evidence="5">
    <location>
        <begin position="53"/>
        <end position="72"/>
    </location>
</feature>
<organism evidence="6 7">
    <name type="scientific">Paramagnetospirillum magnetotacticum MS-1</name>
    <dbReference type="NCBI Taxonomy" id="272627"/>
    <lineage>
        <taxon>Bacteria</taxon>
        <taxon>Pseudomonadati</taxon>
        <taxon>Pseudomonadota</taxon>
        <taxon>Alphaproteobacteria</taxon>
        <taxon>Rhodospirillales</taxon>
        <taxon>Magnetospirillaceae</taxon>
        <taxon>Paramagnetospirillum</taxon>
    </lineage>
</organism>
<dbReference type="AlphaFoldDB" id="A0A0C2YCM4"/>
<keyword evidence="7" id="KW-1185">Reference proteome</keyword>
<keyword evidence="3 5" id="KW-1133">Transmembrane helix</keyword>
<evidence type="ECO:0000256" key="5">
    <source>
        <dbReference type="SAM" id="Phobius"/>
    </source>
</evidence>
<evidence type="ECO:0000313" key="7">
    <source>
        <dbReference type="Proteomes" id="UP000031971"/>
    </source>
</evidence>
<evidence type="ECO:0000256" key="4">
    <source>
        <dbReference type="ARBA" id="ARBA00023136"/>
    </source>
</evidence>
<proteinExistence type="predicted"/>
<keyword evidence="2 5" id="KW-0812">Transmembrane</keyword>
<comment type="caution">
    <text evidence="6">The sequence shown here is derived from an EMBL/GenBank/DDBJ whole genome shotgun (WGS) entry which is preliminary data.</text>
</comment>
<accession>A0A0C2YCM4</accession>
<dbReference type="GO" id="GO:0034257">
    <property type="term" value="F:nicotinamide riboside transmembrane transporter activity"/>
    <property type="evidence" value="ECO:0007669"/>
    <property type="project" value="InterPro"/>
</dbReference>
<dbReference type="Proteomes" id="UP000031971">
    <property type="component" value="Unassembled WGS sequence"/>
</dbReference>
<dbReference type="Pfam" id="PF04973">
    <property type="entry name" value="NMN_transporter"/>
    <property type="match status" value="1"/>
</dbReference>
<evidence type="ECO:0000256" key="3">
    <source>
        <dbReference type="ARBA" id="ARBA00022989"/>
    </source>
</evidence>
<sequence length="73" mass="7850">MLSAIKWIGTVAGIIGAGLLALNVQGSGWGFAFFFVSSVAWAWVGIKTRDHALTALQGVFVVIDVLGIYRWLL</sequence>
<keyword evidence="4 5" id="KW-0472">Membrane</keyword>
<dbReference type="STRING" id="272627.CCC_00540"/>
<feature type="transmembrane region" description="Helical" evidence="5">
    <location>
        <begin position="29"/>
        <end position="46"/>
    </location>
</feature>
<dbReference type="EMBL" id="JXSL01000030">
    <property type="protein sequence ID" value="KIL97479.1"/>
    <property type="molecule type" value="Genomic_DNA"/>
</dbReference>